<accession>A0A7Z0N8H1</accession>
<keyword evidence="4" id="KW-1185">Reference proteome</keyword>
<dbReference type="InterPro" id="IPR050659">
    <property type="entry name" value="Peptidase_M24B"/>
</dbReference>
<dbReference type="RefSeq" id="WP_022519914.1">
    <property type="nucleotide sequence ID" value="NZ_JACCGK010000010.1"/>
</dbReference>
<protein>
    <submittedName>
        <fullName evidence="3">M24 family metallopeptidase</fullName>
    </submittedName>
</protein>
<gene>
    <name evidence="3" type="ORF">HZU72_13135</name>
</gene>
<dbReference type="SUPFAM" id="SSF55920">
    <property type="entry name" value="Creatinase/aminopeptidase"/>
    <property type="match status" value="1"/>
</dbReference>
<proteinExistence type="predicted"/>
<dbReference type="EMBL" id="JACCGK010000010">
    <property type="protein sequence ID" value="NYT73368.1"/>
    <property type="molecule type" value="Genomic_DNA"/>
</dbReference>
<dbReference type="InterPro" id="IPR036005">
    <property type="entry name" value="Creatinase/aminopeptidase-like"/>
</dbReference>
<evidence type="ECO:0000259" key="1">
    <source>
        <dbReference type="Pfam" id="PF00557"/>
    </source>
</evidence>
<dbReference type="Pfam" id="PF01321">
    <property type="entry name" value="Creatinase_N"/>
    <property type="match status" value="1"/>
</dbReference>
<dbReference type="PANTHER" id="PTHR46112">
    <property type="entry name" value="AMINOPEPTIDASE"/>
    <property type="match status" value="1"/>
</dbReference>
<dbReference type="PANTHER" id="PTHR46112:SF2">
    <property type="entry name" value="XAA-PRO AMINOPEPTIDASE P-RELATED"/>
    <property type="match status" value="1"/>
</dbReference>
<dbReference type="InterPro" id="IPR000587">
    <property type="entry name" value="Creatinase_N"/>
</dbReference>
<dbReference type="CDD" id="cd01066">
    <property type="entry name" value="APP_MetAP"/>
    <property type="match status" value="1"/>
</dbReference>
<dbReference type="InterPro" id="IPR029149">
    <property type="entry name" value="Creatin/AminoP/Spt16_N"/>
</dbReference>
<evidence type="ECO:0000313" key="3">
    <source>
        <dbReference type="EMBL" id="NYT73368.1"/>
    </source>
</evidence>
<dbReference type="InterPro" id="IPR000994">
    <property type="entry name" value="Pept_M24"/>
</dbReference>
<dbReference type="Gene3D" id="3.90.230.10">
    <property type="entry name" value="Creatinase/methionine aminopeptidase superfamily"/>
    <property type="match status" value="1"/>
</dbReference>
<dbReference type="Gene3D" id="3.40.350.10">
    <property type="entry name" value="Creatinase/prolidase N-terminal domain"/>
    <property type="match status" value="1"/>
</dbReference>
<feature type="domain" description="Creatinase N-terminal" evidence="2">
    <location>
        <begin position="19"/>
        <end position="163"/>
    </location>
</feature>
<organism evidence="3 4">
    <name type="scientific">Vreelandella sedimenti</name>
    <dbReference type="NCBI Taxonomy" id="2729618"/>
    <lineage>
        <taxon>Bacteria</taxon>
        <taxon>Pseudomonadati</taxon>
        <taxon>Pseudomonadota</taxon>
        <taxon>Gammaproteobacteria</taxon>
        <taxon>Oceanospirillales</taxon>
        <taxon>Halomonadaceae</taxon>
        <taxon>Vreelandella</taxon>
    </lineage>
</organism>
<dbReference type="SUPFAM" id="SSF53092">
    <property type="entry name" value="Creatinase/prolidase N-terminal domain"/>
    <property type="match status" value="1"/>
</dbReference>
<feature type="domain" description="Peptidase M24" evidence="1">
    <location>
        <begin position="171"/>
        <end position="380"/>
    </location>
</feature>
<dbReference type="Pfam" id="PF00557">
    <property type="entry name" value="Peptidase_M24"/>
    <property type="match status" value="1"/>
</dbReference>
<evidence type="ECO:0000313" key="4">
    <source>
        <dbReference type="Proteomes" id="UP000520876"/>
    </source>
</evidence>
<dbReference type="AlphaFoldDB" id="A0A7Z0N8H1"/>
<evidence type="ECO:0000259" key="2">
    <source>
        <dbReference type="Pfam" id="PF01321"/>
    </source>
</evidence>
<name>A0A7Z0N8H1_9GAMM</name>
<reference evidence="3 4" key="1">
    <citation type="submission" date="2020-07" db="EMBL/GenBank/DDBJ databases">
        <title>Halomonas sp. QX-2 draft genome sequence.</title>
        <authorList>
            <person name="Qiu X."/>
        </authorList>
    </citation>
    <scope>NUCLEOTIDE SEQUENCE [LARGE SCALE GENOMIC DNA]</scope>
    <source>
        <strain evidence="3 4">QX-2</strain>
    </source>
</reference>
<dbReference type="Proteomes" id="UP000520876">
    <property type="component" value="Unassembled WGS sequence"/>
</dbReference>
<sequence>MISDKSNNSPFSKSEYDNRLNKIKKEMTLKNIEVLLDSDPANIYYTTGYDAVSYYTPQIMIISIYHSEPILLVRDIDVLAVKIRTELNSDSIHGWNDSFVDNETSHPFEKAVELIIELELKECQIGIEIDAGMTTFDDINFLKKHLKNKITECRRLINFVRIVKSDNEIKYMRQAGKITEHAMQAGFSAMSEGVRESDVIAKIYHAFIAGTEEYGGDYPSNPPVMPTGNRSATPHLTWSDEALIKDQNLTLELSGARHRYHCPLARTVYIGKTPPKDLVDATKYAIEGIHETLEAIAPGMSLSEVHMAWDKVNKKRNLGKTSRLGYSVGCSFPPSWLERTASIRAEDKTNLEPNMTFHLIAGIWKNKWGAEVSETFQVTNLGASLLCNLSQEIHHIK</sequence>
<comment type="caution">
    <text evidence="3">The sequence shown here is derived from an EMBL/GenBank/DDBJ whole genome shotgun (WGS) entry which is preliminary data.</text>
</comment>